<dbReference type="EMBL" id="CABWKQ010000023">
    <property type="protein sequence ID" value="VWX37012.1"/>
    <property type="molecule type" value="Genomic_DNA"/>
</dbReference>
<dbReference type="Gene3D" id="1.25.40.10">
    <property type="entry name" value="Tetratricopeptide repeat domain"/>
    <property type="match status" value="2"/>
</dbReference>
<dbReference type="PANTHER" id="PTHR45586">
    <property type="entry name" value="TPR REPEAT-CONTAINING PROTEIN PA4667"/>
    <property type="match status" value="1"/>
</dbReference>
<name>A0A653ICZ4_9BACL</name>
<dbReference type="Pfam" id="PF14559">
    <property type="entry name" value="TPR_19"/>
    <property type="match status" value="1"/>
</dbReference>
<gene>
    <name evidence="4" type="ORF">EXIGUO9Y_30192</name>
</gene>
<dbReference type="Pfam" id="PF12895">
    <property type="entry name" value="ANAPC3"/>
    <property type="match status" value="1"/>
</dbReference>
<dbReference type="InterPro" id="IPR051012">
    <property type="entry name" value="CellSynth/LPSAsmb/PSIAsmb"/>
</dbReference>
<accession>A0A653ICZ4</accession>
<dbReference type="PANTHER" id="PTHR45586:SF14">
    <property type="entry name" value="TETRATRICOPEPTIDE TPR_2 REPEAT PROTEIN"/>
    <property type="match status" value="1"/>
</dbReference>
<proteinExistence type="predicted"/>
<protein>
    <recommendedName>
        <fullName evidence="6">Tetratricopeptide repeat protein</fullName>
    </recommendedName>
</protein>
<evidence type="ECO:0000256" key="1">
    <source>
        <dbReference type="ARBA" id="ARBA00022737"/>
    </source>
</evidence>
<sequence length="429" mass="47544">MNLESEAFALNEQVLKEIVEGLEHGHTSEALASLEQLEKTGTDEDRLAVADLYIELGLSDRAVDILSPLYVDYAGNAGVALLLAECYIDLDREEEAITVLEQVDKTDSENGPRTLVLLADLYQSQGLDEVALAKLKEARSLAPDEPLLAYGLAELYMTLGAFDQAVPLFAEIAAVPALREELPLDALYAESLAMIGEFEEAIPLYERAVAERSDLHTLFGLAMTAHRVGLHQKAVETFQQLIAQDPDYTSAYVPYAESQAELGLTKEALNVIKQGMERDDYNDELRTMEALFLLKLGDRQGSVNALREALALNPESLLAAERLLALLAEDEDHEATIETISAIEEHVTAPILTWYRARSLYALEDYTNAMKQYAQVESAFADDALFLKEYGFALVEEGRREEGQALLRRAAMFAPEDADLVDYVERMDS</sequence>
<reference evidence="4 5" key="1">
    <citation type="submission" date="2019-10" db="EMBL/GenBank/DDBJ databases">
        <authorList>
            <person name="Karimi E."/>
        </authorList>
    </citation>
    <scope>NUCLEOTIDE SEQUENCE [LARGE SCALE GENOMIC DNA]</scope>
    <source>
        <strain evidence="4">Exiguobacterium sp. 9Y</strain>
    </source>
</reference>
<dbReference type="AlphaFoldDB" id="A0A653ICZ4"/>
<dbReference type="Pfam" id="PF13432">
    <property type="entry name" value="TPR_16"/>
    <property type="match status" value="1"/>
</dbReference>
<evidence type="ECO:0000313" key="4">
    <source>
        <dbReference type="EMBL" id="VWX37012.1"/>
    </source>
</evidence>
<dbReference type="SUPFAM" id="SSF48452">
    <property type="entry name" value="TPR-like"/>
    <property type="match status" value="2"/>
</dbReference>
<evidence type="ECO:0000256" key="2">
    <source>
        <dbReference type="ARBA" id="ARBA00022803"/>
    </source>
</evidence>
<dbReference type="Proteomes" id="UP000439752">
    <property type="component" value="Unassembled WGS sequence"/>
</dbReference>
<evidence type="ECO:0000256" key="3">
    <source>
        <dbReference type="PROSITE-ProRule" id="PRU00339"/>
    </source>
</evidence>
<organism evidence="4 5">
    <name type="scientific">Exiguobacterium oxidotolerans</name>
    <dbReference type="NCBI Taxonomy" id="223958"/>
    <lineage>
        <taxon>Bacteria</taxon>
        <taxon>Bacillati</taxon>
        <taxon>Bacillota</taxon>
        <taxon>Bacilli</taxon>
        <taxon>Bacillales</taxon>
        <taxon>Bacillales Family XII. Incertae Sedis</taxon>
        <taxon>Exiguobacterium</taxon>
    </lineage>
</organism>
<evidence type="ECO:0008006" key="6">
    <source>
        <dbReference type="Google" id="ProtNLM"/>
    </source>
</evidence>
<feature type="repeat" description="TPR" evidence="3">
    <location>
        <begin position="215"/>
        <end position="248"/>
    </location>
</feature>
<keyword evidence="5" id="KW-1185">Reference proteome</keyword>
<dbReference type="InterPro" id="IPR011990">
    <property type="entry name" value="TPR-like_helical_dom_sf"/>
</dbReference>
<keyword evidence="1" id="KW-0677">Repeat</keyword>
<dbReference type="InterPro" id="IPR019734">
    <property type="entry name" value="TPR_rpt"/>
</dbReference>
<dbReference type="SMART" id="SM00028">
    <property type="entry name" value="TPR"/>
    <property type="match status" value="5"/>
</dbReference>
<keyword evidence="2 3" id="KW-0802">TPR repeat</keyword>
<dbReference type="PROSITE" id="PS50005">
    <property type="entry name" value="TPR"/>
    <property type="match status" value="1"/>
</dbReference>
<evidence type="ECO:0000313" key="5">
    <source>
        <dbReference type="Proteomes" id="UP000439752"/>
    </source>
</evidence>